<dbReference type="InterPro" id="IPR011009">
    <property type="entry name" value="Kinase-like_dom_sf"/>
</dbReference>
<keyword evidence="2" id="KW-1185">Reference proteome</keyword>
<dbReference type="OrthoDB" id="10003767at2759"/>
<dbReference type="Proteomes" id="UP000077266">
    <property type="component" value="Unassembled WGS sequence"/>
</dbReference>
<sequence>MSHSRHMVELSSIEFDCIGALERWSPACSLASPTARTTFMLELFHDTLADPHYDTALFTLKHPDLNSQNVFVDDETGEISALVDWDGVAVLPRQLGALGCPARLTVE</sequence>
<organism evidence="1 2">
    <name type="scientific">Exidia glandulosa HHB12029</name>
    <dbReference type="NCBI Taxonomy" id="1314781"/>
    <lineage>
        <taxon>Eukaryota</taxon>
        <taxon>Fungi</taxon>
        <taxon>Dikarya</taxon>
        <taxon>Basidiomycota</taxon>
        <taxon>Agaricomycotina</taxon>
        <taxon>Agaricomycetes</taxon>
        <taxon>Auriculariales</taxon>
        <taxon>Exidiaceae</taxon>
        <taxon>Exidia</taxon>
    </lineage>
</organism>
<protein>
    <recommendedName>
        <fullName evidence="3">Aminoglycoside phosphotransferase domain-containing protein</fullName>
    </recommendedName>
</protein>
<evidence type="ECO:0000313" key="1">
    <source>
        <dbReference type="EMBL" id="KZV87206.1"/>
    </source>
</evidence>
<proteinExistence type="predicted"/>
<name>A0A165ELC0_EXIGL</name>
<dbReference type="AlphaFoldDB" id="A0A165ELC0"/>
<dbReference type="STRING" id="1314781.A0A165ELC0"/>
<accession>A0A165ELC0</accession>
<dbReference type="SUPFAM" id="SSF56112">
    <property type="entry name" value="Protein kinase-like (PK-like)"/>
    <property type="match status" value="1"/>
</dbReference>
<evidence type="ECO:0000313" key="2">
    <source>
        <dbReference type="Proteomes" id="UP000077266"/>
    </source>
</evidence>
<gene>
    <name evidence="1" type="ORF">EXIGLDRAFT_697764</name>
</gene>
<dbReference type="Gene3D" id="3.90.1200.10">
    <property type="match status" value="1"/>
</dbReference>
<dbReference type="InParanoid" id="A0A165ELC0"/>
<evidence type="ECO:0008006" key="3">
    <source>
        <dbReference type="Google" id="ProtNLM"/>
    </source>
</evidence>
<dbReference type="EMBL" id="KV426132">
    <property type="protein sequence ID" value="KZV87206.1"/>
    <property type="molecule type" value="Genomic_DNA"/>
</dbReference>
<reference evidence="1 2" key="1">
    <citation type="journal article" date="2016" name="Mol. Biol. Evol.">
        <title>Comparative Genomics of Early-Diverging Mushroom-Forming Fungi Provides Insights into the Origins of Lignocellulose Decay Capabilities.</title>
        <authorList>
            <person name="Nagy L.G."/>
            <person name="Riley R."/>
            <person name="Tritt A."/>
            <person name="Adam C."/>
            <person name="Daum C."/>
            <person name="Floudas D."/>
            <person name="Sun H."/>
            <person name="Yadav J.S."/>
            <person name="Pangilinan J."/>
            <person name="Larsson K.H."/>
            <person name="Matsuura K."/>
            <person name="Barry K."/>
            <person name="Labutti K."/>
            <person name="Kuo R."/>
            <person name="Ohm R.A."/>
            <person name="Bhattacharya S.S."/>
            <person name="Shirouzu T."/>
            <person name="Yoshinaga Y."/>
            <person name="Martin F.M."/>
            <person name="Grigoriev I.V."/>
            <person name="Hibbett D.S."/>
        </authorList>
    </citation>
    <scope>NUCLEOTIDE SEQUENCE [LARGE SCALE GENOMIC DNA]</scope>
    <source>
        <strain evidence="1 2">HHB12029</strain>
    </source>
</reference>